<evidence type="ECO:0000256" key="1">
    <source>
        <dbReference type="SAM" id="MobiDB-lite"/>
    </source>
</evidence>
<feature type="compositionally biased region" description="Acidic residues" evidence="1">
    <location>
        <begin position="162"/>
        <end position="183"/>
    </location>
</feature>
<evidence type="ECO:0000313" key="3">
    <source>
        <dbReference type="Proteomes" id="UP001341840"/>
    </source>
</evidence>
<gene>
    <name evidence="2" type="ORF">PIB30_062521</name>
</gene>
<feature type="region of interest" description="Disordered" evidence="1">
    <location>
        <begin position="135"/>
        <end position="218"/>
    </location>
</feature>
<evidence type="ECO:0000313" key="2">
    <source>
        <dbReference type="EMBL" id="MED6222253.1"/>
    </source>
</evidence>
<dbReference type="EMBL" id="JASCZI010272442">
    <property type="protein sequence ID" value="MED6222253.1"/>
    <property type="molecule type" value="Genomic_DNA"/>
</dbReference>
<sequence length="218" mass="25069">MGSGVIYCEYEKCEKFEDYDMKADAELGTFKIRHHHFDDESFVPPLHSVRFYPDRPYEIPIKAPMADKSLSSSKDEKSSTERSHSSRHPTSQYSLKGVPTTQRVRSSSSTKGTSSFRHKMASSLLRMPRSYELIPPSEGLMCEGDDEKEIRGMDPFVRKEESSEEDLEEEEDSEEEEDPEEEIPASSSLPMDIDATEDYLRFIKDLERRPEPSPLRNS</sequence>
<feature type="compositionally biased region" description="Basic and acidic residues" evidence="1">
    <location>
        <begin position="198"/>
        <end position="211"/>
    </location>
</feature>
<feature type="region of interest" description="Disordered" evidence="1">
    <location>
        <begin position="63"/>
        <end position="121"/>
    </location>
</feature>
<organism evidence="2 3">
    <name type="scientific">Stylosanthes scabra</name>
    <dbReference type="NCBI Taxonomy" id="79078"/>
    <lineage>
        <taxon>Eukaryota</taxon>
        <taxon>Viridiplantae</taxon>
        <taxon>Streptophyta</taxon>
        <taxon>Embryophyta</taxon>
        <taxon>Tracheophyta</taxon>
        <taxon>Spermatophyta</taxon>
        <taxon>Magnoliopsida</taxon>
        <taxon>eudicotyledons</taxon>
        <taxon>Gunneridae</taxon>
        <taxon>Pentapetalae</taxon>
        <taxon>rosids</taxon>
        <taxon>fabids</taxon>
        <taxon>Fabales</taxon>
        <taxon>Fabaceae</taxon>
        <taxon>Papilionoideae</taxon>
        <taxon>50 kb inversion clade</taxon>
        <taxon>dalbergioids sensu lato</taxon>
        <taxon>Dalbergieae</taxon>
        <taxon>Pterocarpus clade</taxon>
        <taxon>Stylosanthes</taxon>
    </lineage>
</organism>
<reference evidence="2 3" key="1">
    <citation type="journal article" date="2023" name="Plants (Basel)">
        <title>Bridging the Gap: Combining Genomics and Transcriptomics Approaches to Understand Stylosanthes scabra, an Orphan Legume from the Brazilian Caatinga.</title>
        <authorList>
            <person name="Ferreira-Neto J.R.C."/>
            <person name="da Silva M.D."/>
            <person name="Binneck E."/>
            <person name="de Melo N.F."/>
            <person name="da Silva R.H."/>
            <person name="de Melo A.L.T.M."/>
            <person name="Pandolfi V."/>
            <person name="Bustamante F.O."/>
            <person name="Brasileiro-Vidal A.C."/>
            <person name="Benko-Iseppon A.M."/>
        </authorList>
    </citation>
    <scope>NUCLEOTIDE SEQUENCE [LARGE SCALE GENOMIC DNA]</scope>
    <source>
        <tissue evidence="2">Leaves</tissue>
    </source>
</reference>
<feature type="compositionally biased region" description="Low complexity" evidence="1">
    <location>
        <begin position="106"/>
        <end position="115"/>
    </location>
</feature>
<protein>
    <submittedName>
        <fullName evidence="2">Uncharacterized protein</fullName>
    </submittedName>
</protein>
<proteinExistence type="predicted"/>
<dbReference type="Proteomes" id="UP001341840">
    <property type="component" value="Unassembled WGS sequence"/>
</dbReference>
<comment type="caution">
    <text evidence="2">The sequence shown here is derived from an EMBL/GenBank/DDBJ whole genome shotgun (WGS) entry which is preliminary data.</text>
</comment>
<feature type="compositionally biased region" description="Basic and acidic residues" evidence="1">
    <location>
        <begin position="73"/>
        <end position="84"/>
    </location>
</feature>
<feature type="compositionally biased region" description="Polar residues" evidence="1">
    <location>
        <begin position="88"/>
        <end position="105"/>
    </location>
</feature>
<accession>A0ABU6ZJW3</accession>
<name>A0ABU6ZJW3_9FABA</name>
<keyword evidence="3" id="KW-1185">Reference proteome</keyword>
<feature type="compositionally biased region" description="Basic and acidic residues" evidence="1">
    <location>
        <begin position="148"/>
        <end position="161"/>
    </location>
</feature>